<dbReference type="EMBL" id="JACEGA010000001">
    <property type="protein sequence ID" value="MBB2184405.1"/>
    <property type="molecule type" value="Genomic_DNA"/>
</dbReference>
<evidence type="ECO:0000313" key="2">
    <source>
        <dbReference type="Proteomes" id="UP000574276"/>
    </source>
</evidence>
<sequence length="76" mass="8830">MNKAFIIKMMKAKKMQYEALKEIIPEKMVNKISDLENEVIDLVKEYAMSEFTETKCKNNTSEETASKKVHKVTIES</sequence>
<keyword evidence="2" id="KW-1185">Reference proteome</keyword>
<gene>
    <name evidence="1" type="ORF">H0486_16110</name>
</gene>
<reference evidence="1 2" key="1">
    <citation type="submission" date="2020-07" db="EMBL/GenBank/DDBJ databases">
        <title>Characterization and genome sequencing of isolate MD1, a novel member within the family Lachnospiraceae.</title>
        <authorList>
            <person name="Rettenmaier R."/>
            <person name="Di Bello L."/>
            <person name="Zinser C."/>
            <person name="Scheitz K."/>
            <person name="Liebl W."/>
            <person name="Zverlov V."/>
        </authorList>
    </citation>
    <scope>NUCLEOTIDE SEQUENCE [LARGE SCALE GENOMIC DNA]</scope>
    <source>
        <strain evidence="1 2">MD1</strain>
    </source>
</reference>
<comment type="caution">
    <text evidence="1">The sequence shown here is derived from an EMBL/GenBank/DDBJ whole genome shotgun (WGS) entry which is preliminary data.</text>
</comment>
<dbReference type="Proteomes" id="UP000574276">
    <property type="component" value="Unassembled WGS sequence"/>
</dbReference>
<protein>
    <submittedName>
        <fullName evidence="1">Uncharacterized protein</fullName>
    </submittedName>
</protein>
<evidence type="ECO:0000313" key="1">
    <source>
        <dbReference type="EMBL" id="MBB2184405.1"/>
    </source>
</evidence>
<organism evidence="1 2">
    <name type="scientific">Variimorphobacter saccharofermentans</name>
    <dbReference type="NCBI Taxonomy" id="2755051"/>
    <lineage>
        <taxon>Bacteria</taxon>
        <taxon>Bacillati</taxon>
        <taxon>Bacillota</taxon>
        <taxon>Clostridia</taxon>
        <taxon>Lachnospirales</taxon>
        <taxon>Lachnospiraceae</taxon>
        <taxon>Variimorphobacter</taxon>
    </lineage>
</organism>
<proteinExistence type="predicted"/>
<dbReference type="RefSeq" id="WP_228353985.1">
    <property type="nucleotide sequence ID" value="NZ_JACEGA010000001.1"/>
</dbReference>
<dbReference type="AlphaFoldDB" id="A0A839K3C3"/>
<name>A0A839K3C3_9FIRM</name>
<accession>A0A839K3C3</accession>